<dbReference type="AlphaFoldDB" id="A0A455U4W7"/>
<organism evidence="2 3">
    <name type="scientific">Vreelandella sulfidaeris</name>
    <dbReference type="NCBI Taxonomy" id="115553"/>
    <lineage>
        <taxon>Bacteria</taxon>
        <taxon>Pseudomonadati</taxon>
        <taxon>Pseudomonadota</taxon>
        <taxon>Gammaproteobacteria</taxon>
        <taxon>Oceanospirillales</taxon>
        <taxon>Halomonadaceae</taxon>
        <taxon>Vreelandella</taxon>
    </lineage>
</organism>
<sequence>MLMRDLIAEQMAELDRLNERIQSLDKRVEQMSRAVMPCRQLLAIEGVGPVVATSSIAPSVTATRSRKVAKHQRIWD</sequence>
<evidence type="ECO:0000256" key="1">
    <source>
        <dbReference type="SAM" id="Coils"/>
    </source>
</evidence>
<accession>A0A455U4W7</accession>
<name>A0A455U4W7_9GAMM</name>
<reference evidence="2 3" key="1">
    <citation type="journal article" date="2019" name="Microbiol. Resour. Announc.">
        <title>Complete Genome Sequence of Halomonas sulfidaeris Strain Esulfide1 Isolated from a Metal Sulfide Rock at a Depth of 2,200 Meters, Obtained Using Nanopore Sequencing.</title>
        <authorList>
            <person name="Saito M."/>
            <person name="Nishigata A."/>
            <person name="Galipon J."/>
            <person name="Arakawa K."/>
        </authorList>
    </citation>
    <scope>NUCLEOTIDE SEQUENCE [LARGE SCALE GENOMIC DNA]</scope>
    <source>
        <strain evidence="2 3">ATCC BAA-803</strain>
    </source>
</reference>
<evidence type="ECO:0000313" key="3">
    <source>
        <dbReference type="Proteomes" id="UP000320231"/>
    </source>
</evidence>
<keyword evidence="1" id="KW-0175">Coiled coil</keyword>
<dbReference type="Proteomes" id="UP000320231">
    <property type="component" value="Chromosome"/>
</dbReference>
<proteinExistence type="predicted"/>
<dbReference type="KEGG" id="hsr:HSBAA_22810"/>
<evidence type="ECO:0000313" key="2">
    <source>
        <dbReference type="EMBL" id="BBI60975.1"/>
    </source>
</evidence>
<dbReference type="EMBL" id="AP019514">
    <property type="protein sequence ID" value="BBI60975.1"/>
    <property type="molecule type" value="Genomic_DNA"/>
</dbReference>
<gene>
    <name evidence="2" type="ORF">HSBAA_22810</name>
</gene>
<protein>
    <submittedName>
        <fullName evidence="2">Uncharacterized protein</fullName>
    </submittedName>
</protein>
<feature type="coiled-coil region" evidence="1">
    <location>
        <begin position="7"/>
        <end position="34"/>
    </location>
</feature>